<proteinExistence type="predicted"/>
<organism evidence="1 2">
    <name type="scientific">Gordonia phage Vivi2</name>
    <dbReference type="NCBI Taxonomy" id="1821564"/>
    <lineage>
        <taxon>Viruses</taxon>
        <taxon>Duplodnaviria</taxon>
        <taxon>Heunggongvirae</taxon>
        <taxon>Uroviricota</taxon>
        <taxon>Caudoviricetes</taxon>
        <taxon>Stackebrandtviridae</taxon>
        <taxon>Schenleyvirinae</taxon>
        <taxon>Vividuovirus</taxon>
        <taxon>Vividuovirus vivi2</taxon>
    </lineage>
</organism>
<evidence type="ECO:0000313" key="2">
    <source>
        <dbReference type="Proteomes" id="UP000201202"/>
    </source>
</evidence>
<dbReference type="SUPFAM" id="SSF52266">
    <property type="entry name" value="SGNH hydrolase"/>
    <property type="match status" value="1"/>
</dbReference>
<dbReference type="KEGG" id="vg:29126835"/>
<name>A0A142K9S5_9CAUD</name>
<dbReference type="GeneID" id="29126835"/>
<dbReference type="Proteomes" id="UP000201202">
    <property type="component" value="Segment"/>
</dbReference>
<sequence length="323" mass="33937">MTISVLGDSQTDYAGYGVRPCDTWSARLGRNLRSAGMVGPVRGFGIQGDQTLAGLNRVDAMHMYDIADVALLPLGVNDWVASPSILTSAQTTQYIQATVMALRHGATGPGVGTGFGAPHVATVDALPGSGRPGQRYVVLADASTTGGVAKTEAGQTATIAGSVAADVNGNRVTVWEFRQNQAGERGWGRVAVRTTPATHTKRFAVIAPPYRNFTTGGDTPSTPVAGNATLRTAQQAAVTAQNQAVDGAPTVIYIDAYTAMRQRIVSGADPDFSAVAYDQSRSWTYIQNNQHLSTYGHDVFEQVVRAALVAQAPTWLTDLGATL</sequence>
<gene>
    <name evidence="1" type="primary">26</name>
    <name evidence="1" type="ORF">SEA_VIVI2_26</name>
</gene>
<keyword evidence="2" id="KW-1185">Reference proteome</keyword>
<dbReference type="Gene3D" id="3.40.50.1110">
    <property type="entry name" value="SGNH hydrolase"/>
    <property type="match status" value="1"/>
</dbReference>
<reference evidence="1 2" key="1">
    <citation type="submission" date="2016-03" db="EMBL/GenBank/DDBJ databases">
        <authorList>
            <person name="Arora C."/>
            <person name="Burnet G."/>
            <person name="Bortz M."/>
            <person name="Conover D.H."/>
            <person name="Ghobrial J.A."/>
            <person name="Mezghani N.A."/>
            <person name="Thompson P.K."/>
            <person name="Ulbrich M.C."/>
            <person name="Furbee E.C."/>
            <person name="Grubb S.R."/>
            <person name="Warner M.H."/>
            <person name="Montgomery M.T."/>
            <person name="Garlena R.A."/>
            <person name="Russell D.A."/>
            <person name="Pope W.H."/>
            <person name="Jacobs-Sera D."/>
            <person name="Hendrix R.W."/>
            <person name="Hatfull G.F."/>
        </authorList>
    </citation>
    <scope>NUCLEOTIDE SEQUENCE [LARGE SCALE GENOMIC DNA]</scope>
</reference>
<protein>
    <submittedName>
        <fullName evidence="1">Uncharacterized protein</fullName>
    </submittedName>
</protein>
<dbReference type="EMBL" id="KU963250">
    <property type="protein sequence ID" value="AMS02858.1"/>
    <property type="molecule type" value="Genomic_DNA"/>
</dbReference>
<accession>A0A142K9S5</accession>
<evidence type="ECO:0000313" key="1">
    <source>
        <dbReference type="EMBL" id="AMS02858.1"/>
    </source>
</evidence>
<dbReference type="RefSeq" id="YP_009301950.1">
    <property type="nucleotide sequence ID" value="NC_031239.1"/>
</dbReference>
<dbReference type="InterPro" id="IPR036514">
    <property type="entry name" value="SGNH_hydro_sf"/>
</dbReference>